<accession>A0A2P7YCT0</accession>
<proteinExistence type="predicted"/>
<dbReference type="Proteomes" id="UP000241107">
    <property type="component" value="Unassembled WGS sequence"/>
</dbReference>
<keyword evidence="3" id="KW-1185">Reference proteome</keyword>
<organism evidence="2 3">
    <name type="scientific">Candidozyma pseudohaemuli</name>
    <dbReference type="NCBI Taxonomy" id="418784"/>
    <lineage>
        <taxon>Eukaryota</taxon>
        <taxon>Fungi</taxon>
        <taxon>Dikarya</taxon>
        <taxon>Ascomycota</taxon>
        <taxon>Saccharomycotina</taxon>
        <taxon>Pichiomycetes</taxon>
        <taxon>Metschnikowiaceae</taxon>
        <taxon>Candidozyma</taxon>
    </lineage>
</organism>
<dbReference type="OrthoDB" id="4025621at2759"/>
<evidence type="ECO:0000313" key="2">
    <source>
        <dbReference type="EMBL" id="PSK33737.1"/>
    </source>
</evidence>
<dbReference type="InterPro" id="IPR001810">
    <property type="entry name" value="F-box_dom"/>
</dbReference>
<evidence type="ECO:0000313" key="3">
    <source>
        <dbReference type="Proteomes" id="UP000241107"/>
    </source>
</evidence>
<dbReference type="AlphaFoldDB" id="A0A2P7YCT0"/>
<feature type="domain" description="F-box" evidence="1">
    <location>
        <begin position="23"/>
        <end position="69"/>
    </location>
</feature>
<comment type="caution">
    <text evidence="2">The sequence shown here is derived from an EMBL/GenBank/DDBJ whole genome shotgun (WGS) entry which is preliminary data.</text>
</comment>
<dbReference type="Pfam" id="PF12937">
    <property type="entry name" value="F-box-like"/>
    <property type="match status" value="1"/>
</dbReference>
<dbReference type="SUPFAM" id="SSF81383">
    <property type="entry name" value="F-box domain"/>
    <property type="match status" value="1"/>
</dbReference>
<dbReference type="Gene3D" id="1.20.1280.50">
    <property type="match status" value="1"/>
</dbReference>
<gene>
    <name evidence="2" type="ORF">C7M61_005201</name>
</gene>
<dbReference type="VEuPathDB" id="FungiDB:C7M61_005201"/>
<sequence>MKKYQLMGRRKVASPKTSPKYPLSHLHSLPYEILLAIFSQLPLETLLVLSLLCHKFHQIVCKNFIYQDVFFKLTSHFLRFAGAHLSLRASLARRFGLNEPSSMINYIRTVHFKNPPTNDMEASLTKIAGTYSVENVSRSTSKYDAWVTSFKCLLNEAYGLKEVTLSEISPQFEFPAEYMMASTLLLTSKFTFRRQAPSRTLEKLTLTAQSGWTIPFKLGQMLIFAHVFDQINELQLNKFVINEGKLLSDSWDKKIWVDSLVANACIYSDAKKTVKRRCINILTNTRLLLLLDIQTGADLSLIDFVKTNGHLQRLVIDISSKVFFTSENANKTFNFAKFNNFFKLVCSGQGGYSDLKEIVLVNFDLFHDFSHQHKNRPLDVIVEDSELASLEEPEDDWVEPSKNTFEYFLRYLLQMPNLTIVIKERPKVMHTCVKCGFTLEEATKKISTLAPHEWGIILAPVLCEPKCSVNIYDHAWTALFSRKGRR</sequence>
<dbReference type="STRING" id="418784.A0A2P7YCT0"/>
<protein>
    <recommendedName>
        <fullName evidence="1">F-box domain-containing protein</fullName>
    </recommendedName>
</protein>
<dbReference type="InterPro" id="IPR036047">
    <property type="entry name" value="F-box-like_dom_sf"/>
</dbReference>
<dbReference type="SMART" id="SM00256">
    <property type="entry name" value="FBOX"/>
    <property type="match status" value="1"/>
</dbReference>
<dbReference type="RefSeq" id="XP_024711318.1">
    <property type="nucleotide sequence ID" value="XM_024860510.1"/>
</dbReference>
<dbReference type="EMBL" id="PYFQ01000023">
    <property type="protein sequence ID" value="PSK33737.1"/>
    <property type="molecule type" value="Genomic_DNA"/>
</dbReference>
<reference evidence="2 3" key="1">
    <citation type="submission" date="2018-03" db="EMBL/GenBank/DDBJ databases">
        <title>Candida pseudohaemulonii genome assembly and annotation.</title>
        <authorList>
            <person name="Munoz J.F."/>
            <person name="Gade L.G."/>
            <person name="Chow N.A."/>
            <person name="Litvintseva A.P."/>
            <person name="Loparev V.N."/>
            <person name="Cuomo C.A."/>
        </authorList>
    </citation>
    <scope>NUCLEOTIDE SEQUENCE [LARGE SCALE GENOMIC DNA]</scope>
    <source>
        <strain evidence="2 3">B12108</strain>
    </source>
</reference>
<dbReference type="PROSITE" id="PS50181">
    <property type="entry name" value="FBOX"/>
    <property type="match status" value="1"/>
</dbReference>
<name>A0A2P7YCT0_9ASCO</name>
<evidence type="ECO:0000259" key="1">
    <source>
        <dbReference type="PROSITE" id="PS50181"/>
    </source>
</evidence>
<dbReference type="GeneID" id="36568587"/>